<evidence type="ECO:0000256" key="1">
    <source>
        <dbReference type="SAM" id="MobiDB-lite"/>
    </source>
</evidence>
<evidence type="ECO:0000313" key="2">
    <source>
        <dbReference type="EnsemblMetazoa" id="GPAI033828-PA"/>
    </source>
</evidence>
<accession>A0A1B0A420</accession>
<protein>
    <recommendedName>
        <fullName evidence="4">PiggyBac transposable element-derived protein domain-containing protein</fullName>
    </recommendedName>
</protein>
<evidence type="ECO:0008006" key="4">
    <source>
        <dbReference type="Google" id="ProtNLM"/>
    </source>
</evidence>
<reference evidence="2" key="2">
    <citation type="submission" date="2020-05" db="UniProtKB">
        <authorList>
            <consortium name="EnsemblMetazoa"/>
        </authorList>
    </citation>
    <scope>IDENTIFICATION</scope>
    <source>
        <strain evidence="2">IAEA</strain>
    </source>
</reference>
<organism evidence="2 3">
    <name type="scientific">Glossina pallidipes</name>
    <name type="common">Tsetse fly</name>
    <dbReference type="NCBI Taxonomy" id="7398"/>
    <lineage>
        <taxon>Eukaryota</taxon>
        <taxon>Metazoa</taxon>
        <taxon>Ecdysozoa</taxon>
        <taxon>Arthropoda</taxon>
        <taxon>Hexapoda</taxon>
        <taxon>Insecta</taxon>
        <taxon>Pterygota</taxon>
        <taxon>Neoptera</taxon>
        <taxon>Endopterygota</taxon>
        <taxon>Diptera</taxon>
        <taxon>Brachycera</taxon>
        <taxon>Muscomorpha</taxon>
        <taxon>Hippoboscoidea</taxon>
        <taxon>Glossinidae</taxon>
        <taxon>Glossina</taxon>
    </lineage>
</organism>
<name>A0A1B0A420_GLOPL</name>
<sequence>MEEEFLPETYDDSLSNMAENESDNEDSDIQPLRKRANSLRLLSSSSSEEEVEVEESDKDWSDFDLERCNEQFEKASGLKIFPNNPQSIADLTHLFEIDIIMICTFRNSSFRNDVVSWYWHSSLALISQEAKATSSLSKHRLLDNFCQNM</sequence>
<dbReference type="AlphaFoldDB" id="A0A1B0A420"/>
<evidence type="ECO:0000313" key="3">
    <source>
        <dbReference type="Proteomes" id="UP000092445"/>
    </source>
</evidence>
<proteinExistence type="predicted"/>
<reference evidence="3" key="1">
    <citation type="submission" date="2014-03" db="EMBL/GenBank/DDBJ databases">
        <authorList>
            <person name="Aksoy S."/>
            <person name="Warren W."/>
            <person name="Wilson R.K."/>
        </authorList>
    </citation>
    <scope>NUCLEOTIDE SEQUENCE [LARGE SCALE GENOMIC DNA]</scope>
    <source>
        <strain evidence="3">IAEA</strain>
    </source>
</reference>
<feature type="region of interest" description="Disordered" evidence="1">
    <location>
        <begin position="1"/>
        <end position="31"/>
    </location>
</feature>
<dbReference type="EnsemblMetazoa" id="GPAI033828-RA">
    <property type="protein sequence ID" value="GPAI033828-PA"/>
    <property type="gene ID" value="GPAI033828"/>
</dbReference>
<dbReference type="VEuPathDB" id="VectorBase:GPAI033828"/>
<feature type="compositionally biased region" description="Acidic residues" evidence="1">
    <location>
        <begin position="1"/>
        <end position="11"/>
    </location>
</feature>
<dbReference type="Proteomes" id="UP000092445">
    <property type="component" value="Unassembled WGS sequence"/>
</dbReference>
<keyword evidence="3" id="KW-1185">Reference proteome</keyword>